<dbReference type="InterPro" id="IPR052582">
    <property type="entry name" value="tRNA-DUS-like"/>
</dbReference>
<dbReference type="CDD" id="cd02801">
    <property type="entry name" value="DUS_like_FMN"/>
    <property type="match status" value="1"/>
</dbReference>
<comment type="caution">
    <text evidence="3">The sequence shown here is derived from an EMBL/GenBank/DDBJ whole genome shotgun (WGS) entry which is preliminary data.</text>
</comment>
<dbReference type="PANTHER" id="PTHR45936">
    <property type="entry name" value="TRNA-DIHYDROURIDINE(20) SYNTHASE [NAD(P)+]-LIKE"/>
    <property type="match status" value="1"/>
</dbReference>
<feature type="region of interest" description="Disordered" evidence="1">
    <location>
        <begin position="227"/>
        <end position="254"/>
    </location>
</feature>
<organism evidence="3 4">
    <name type="scientific">Symbiodinium pilosum</name>
    <name type="common">Dinoflagellate</name>
    <dbReference type="NCBI Taxonomy" id="2952"/>
    <lineage>
        <taxon>Eukaryota</taxon>
        <taxon>Sar</taxon>
        <taxon>Alveolata</taxon>
        <taxon>Dinophyceae</taxon>
        <taxon>Suessiales</taxon>
        <taxon>Symbiodiniaceae</taxon>
        <taxon>Symbiodinium</taxon>
    </lineage>
</organism>
<dbReference type="InterPro" id="IPR013785">
    <property type="entry name" value="Aldolase_TIM"/>
</dbReference>
<dbReference type="Pfam" id="PF01207">
    <property type="entry name" value="Dus"/>
    <property type="match status" value="1"/>
</dbReference>
<accession>A0A812ITE5</accession>
<feature type="compositionally biased region" description="Basic and acidic residues" evidence="1">
    <location>
        <begin position="238"/>
        <end position="254"/>
    </location>
</feature>
<dbReference type="GO" id="GO:0005737">
    <property type="term" value="C:cytoplasm"/>
    <property type="evidence" value="ECO:0007669"/>
    <property type="project" value="TreeGrafter"/>
</dbReference>
<dbReference type="OrthoDB" id="441588at2759"/>
<gene>
    <name evidence="3" type="primary">DUS2</name>
    <name evidence="3" type="ORF">SPIL2461_LOCUS1250</name>
</gene>
<proteinExistence type="predicted"/>
<evidence type="ECO:0000256" key="1">
    <source>
        <dbReference type="SAM" id="MobiDB-lite"/>
    </source>
</evidence>
<dbReference type="InterPro" id="IPR035587">
    <property type="entry name" value="DUS-like_FMN-bd"/>
</dbReference>
<dbReference type="PANTHER" id="PTHR45936:SF1">
    <property type="entry name" value="TRNA-DIHYDROURIDINE(20) SYNTHASE [NAD(P)+]-LIKE"/>
    <property type="match status" value="1"/>
</dbReference>
<dbReference type="SUPFAM" id="SSF51395">
    <property type="entry name" value="FMN-linked oxidoreductases"/>
    <property type="match status" value="1"/>
</dbReference>
<evidence type="ECO:0000313" key="4">
    <source>
        <dbReference type="Proteomes" id="UP000649617"/>
    </source>
</evidence>
<name>A0A812ITE5_SYMPI</name>
<protein>
    <submittedName>
        <fullName evidence="3">DUS2 protein</fullName>
    </submittedName>
</protein>
<evidence type="ECO:0000313" key="3">
    <source>
        <dbReference type="EMBL" id="CAE7185516.1"/>
    </source>
</evidence>
<dbReference type="GO" id="GO:0017150">
    <property type="term" value="F:tRNA dihydrouridine synthase activity"/>
    <property type="evidence" value="ECO:0007669"/>
    <property type="project" value="TreeGrafter"/>
</dbReference>
<keyword evidence="4" id="KW-1185">Reference proteome</keyword>
<dbReference type="AlphaFoldDB" id="A0A812ITE5"/>
<evidence type="ECO:0000259" key="2">
    <source>
        <dbReference type="Pfam" id="PF01207"/>
    </source>
</evidence>
<dbReference type="Proteomes" id="UP000649617">
    <property type="component" value="Unassembled WGS sequence"/>
</dbReference>
<dbReference type="EMBL" id="CAJNIZ010001217">
    <property type="protein sequence ID" value="CAE7185516.1"/>
    <property type="molecule type" value="Genomic_DNA"/>
</dbReference>
<reference evidence="3" key="1">
    <citation type="submission" date="2021-02" db="EMBL/GenBank/DDBJ databases">
        <authorList>
            <person name="Dougan E. K."/>
            <person name="Rhodes N."/>
            <person name="Thang M."/>
            <person name="Chan C."/>
        </authorList>
    </citation>
    <scope>NUCLEOTIDE SEQUENCE</scope>
</reference>
<dbReference type="Gene3D" id="3.20.20.70">
    <property type="entry name" value="Aldolase class I"/>
    <property type="match status" value="1"/>
</dbReference>
<sequence>MGCPKSFSVKGGMGAALLDRPELVADLLKTLRRELPVQTTLTCKIRMLPSTEKTRDFMQVCERSGAEAITVHLRQRQERPAEPAHWDEFLRLWDAVQIPVIANGDFFNRRQIAEFWKHCAVARPNPDDKEESRRGPAGIMIARGALWNPAVFCREGREAPGFEDMIRSYVRTAVMTNACYQNTLWARMQVSVHGCSRIFADVRACLRMFSVNRCRLEEMGIGADAGGRNGRAGAHHLPGNEHEDHQPRARSREVHDRPVRSLWGGLPGHSLSSTCSQLLLLQGFAGDGVSFGRVRAARCAGRWACCSST</sequence>
<feature type="domain" description="DUS-like FMN-binding" evidence="2">
    <location>
        <begin position="1"/>
        <end position="154"/>
    </location>
</feature>